<evidence type="ECO:0000313" key="9">
    <source>
        <dbReference type="Proteomes" id="UP000674318"/>
    </source>
</evidence>
<dbReference type="InterPro" id="IPR019537">
    <property type="entry name" value="TMEM65"/>
</dbReference>
<feature type="region of interest" description="Disordered" evidence="5">
    <location>
        <begin position="582"/>
        <end position="623"/>
    </location>
</feature>
<feature type="domain" description="EF-hand" evidence="7">
    <location>
        <begin position="433"/>
        <end position="468"/>
    </location>
</feature>
<accession>A0A836YID0</accession>
<feature type="region of interest" description="Disordered" evidence="5">
    <location>
        <begin position="117"/>
        <end position="151"/>
    </location>
</feature>
<feature type="transmembrane region" description="Helical" evidence="6">
    <location>
        <begin position="735"/>
        <end position="757"/>
    </location>
</feature>
<dbReference type="GO" id="GO:0016020">
    <property type="term" value="C:membrane"/>
    <property type="evidence" value="ECO:0007669"/>
    <property type="project" value="UniProtKB-SubCell"/>
</dbReference>
<comment type="caution">
    <text evidence="8">The sequence shown here is derived from an EMBL/GenBank/DDBJ whole genome shotgun (WGS) entry which is preliminary data.</text>
</comment>
<evidence type="ECO:0000313" key="8">
    <source>
        <dbReference type="EMBL" id="KAG5510826.1"/>
    </source>
</evidence>
<dbReference type="InterPro" id="IPR002048">
    <property type="entry name" value="EF_hand_dom"/>
</dbReference>
<feature type="region of interest" description="Disordered" evidence="5">
    <location>
        <begin position="247"/>
        <end position="310"/>
    </location>
</feature>
<protein>
    <recommendedName>
        <fullName evidence="7">EF-hand domain-containing protein</fullName>
    </recommendedName>
</protein>
<evidence type="ECO:0000256" key="2">
    <source>
        <dbReference type="ARBA" id="ARBA00022692"/>
    </source>
</evidence>
<feature type="region of interest" description="Disordered" evidence="5">
    <location>
        <begin position="464"/>
        <end position="542"/>
    </location>
</feature>
<feature type="compositionally biased region" description="Low complexity" evidence="5">
    <location>
        <begin position="260"/>
        <end position="296"/>
    </location>
</feature>
<dbReference type="AlphaFoldDB" id="A0A836YID0"/>
<dbReference type="Proteomes" id="UP000674318">
    <property type="component" value="Unassembled WGS sequence"/>
</dbReference>
<keyword evidence="4 6" id="KW-0472">Membrane</keyword>
<evidence type="ECO:0000256" key="1">
    <source>
        <dbReference type="ARBA" id="ARBA00004141"/>
    </source>
</evidence>
<reference evidence="8 9" key="1">
    <citation type="submission" date="2021-02" db="EMBL/GenBank/DDBJ databases">
        <title>Porcisia hertigi Genome sequencing and assembly.</title>
        <authorList>
            <person name="Almutairi H."/>
            <person name="Gatherer D."/>
        </authorList>
    </citation>
    <scope>NUCLEOTIDE SEQUENCE [LARGE SCALE GENOMIC DNA]</scope>
    <source>
        <strain evidence="8 9">C119</strain>
    </source>
</reference>
<dbReference type="Pfam" id="PF10507">
    <property type="entry name" value="TMEM65"/>
    <property type="match status" value="1"/>
</dbReference>
<feature type="compositionally biased region" description="Low complexity" evidence="5">
    <location>
        <begin position="528"/>
        <end position="542"/>
    </location>
</feature>
<dbReference type="OrthoDB" id="430821at2759"/>
<evidence type="ECO:0000256" key="6">
    <source>
        <dbReference type="SAM" id="Phobius"/>
    </source>
</evidence>
<feature type="compositionally biased region" description="Low complexity" evidence="5">
    <location>
        <begin position="188"/>
        <end position="197"/>
    </location>
</feature>
<evidence type="ECO:0000256" key="4">
    <source>
        <dbReference type="ARBA" id="ARBA00023136"/>
    </source>
</evidence>
<dbReference type="RefSeq" id="XP_067759298.1">
    <property type="nucleotide sequence ID" value="XM_067903826.1"/>
</dbReference>
<dbReference type="PANTHER" id="PTHR21706">
    <property type="entry name" value="TRANSMEMBRANE PROTEIN 65"/>
    <property type="match status" value="1"/>
</dbReference>
<dbReference type="PROSITE" id="PS50222">
    <property type="entry name" value="EF_HAND_2"/>
    <property type="match status" value="1"/>
</dbReference>
<dbReference type="KEGG" id="phet:94293903"/>
<dbReference type="GO" id="GO:0005739">
    <property type="term" value="C:mitochondrion"/>
    <property type="evidence" value="ECO:0007669"/>
    <property type="project" value="TreeGrafter"/>
</dbReference>
<organism evidence="8 9">
    <name type="scientific">Porcisia hertigi</name>
    <dbReference type="NCBI Taxonomy" id="2761500"/>
    <lineage>
        <taxon>Eukaryota</taxon>
        <taxon>Discoba</taxon>
        <taxon>Euglenozoa</taxon>
        <taxon>Kinetoplastea</taxon>
        <taxon>Metakinetoplastina</taxon>
        <taxon>Trypanosomatida</taxon>
        <taxon>Trypanosomatidae</taxon>
        <taxon>Leishmaniinae</taxon>
        <taxon>Porcisia</taxon>
    </lineage>
</organism>
<dbReference type="PROSITE" id="PS00018">
    <property type="entry name" value="EF_HAND_1"/>
    <property type="match status" value="1"/>
</dbReference>
<keyword evidence="9" id="KW-1185">Reference proteome</keyword>
<evidence type="ECO:0000256" key="5">
    <source>
        <dbReference type="SAM" id="MobiDB-lite"/>
    </source>
</evidence>
<dbReference type="GeneID" id="94293903"/>
<name>A0A836YID0_9TRYP</name>
<feature type="compositionally biased region" description="Low complexity" evidence="5">
    <location>
        <begin position="123"/>
        <end position="141"/>
    </location>
</feature>
<evidence type="ECO:0000259" key="7">
    <source>
        <dbReference type="PROSITE" id="PS50222"/>
    </source>
</evidence>
<proteinExistence type="predicted"/>
<feature type="compositionally biased region" description="Polar residues" evidence="5">
    <location>
        <begin position="204"/>
        <end position="213"/>
    </location>
</feature>
<comment type="subcellular location">
    <subcellularLocation>
        <location evidence="1">Membrane</location>
        <topology evidence="1">Multi-pass membrane protein</topology>
    </subcellularLocation>
</comment>
<dbReference type="PANTHER" id="PTHR21706:SF15">
    <property type="entry name" value="TRANSMEMBRANE PROTEIN 65"/>
    <property type="match status" value="1"/>
</dbReference>
<dbReference type="InterPro" id="IPR018247">
    <property type="entry name" value="EF_Hand_1_Ca_BS"/>
</dbReference>
<gene>
    <name evidence="8" type="ORF">JKF63_07898</name>
</gene>
<sequence>MRRFGCVSTGQVSYCGLLLSNRAITPTPTKSSQQMRTASSKVVGGDVASSAACASSSPSPSATTTSATLAAAAPPAAILYASSFTASPAPAAAAPSASLADMTERLRVALRALSEVERAKAEQSQGTTSTPTTFAQTSSTSPGGGRVEPPSLASAMVSGVSVALAAASATSPVAESRAGGVGATTNTSGASSRGPRAGSDENAVATTNPTSIPNDGRATTLMPSSSPSWIRNKKPKFWALVNEAGADDVGYSGKGQGPATTTTTTGADSIVAASRATEASSASTTASAPPVSTSRALPSQPSVLSAGVAPTATEHSHVAALGESQGAALGTPTASLPSCPVAGTLASSDLGGTKKVASLSSPRATGGTLTVHSVRISTSVSPFRNRYKRDVAHVLSELLNSDPTLGPQLLGQLSAESRRLLLIMGAASEYFGVDYEEVAEQVKEADTDRDNSISSKEYDAWARRIANSTPAKRRHAKDGQTSADTAVPELPLDTVQGDAASPLSMPPEGPLGSSRDALQASSSPEAPVSHSTSVLSSVTESATRSRQTAEAVAASAKAAPGSRDAVGDGAAAAGSCTVPFSMPSPAPSPLEGSDSRTCGGGISGVDGDGAVASPSPPSTPLSAVGTGAASASIKQAPNFIPWRTYLRIIVAAAPPFLAFGMLDNSILVLAGGAIDNALSDSLGLSQMAAAALGGVVSGVAGIQVHGLAERYTRVAPPQLTAEQQHSDSYSRATQAGITLGMVLGLIIGMTPLLFMAGSTQLAEQEERDRHHFQEEAVRSYQRRCMTMQREEAAQRQQLMREEERAMREVLLQRGNHHPAQTP</sequence>
<keyword evidence="2 6" id="KW-0812">Transmembrane</keyword>
<dbReference type="GO" id="GO:0005509">
    <property type="term" value="F:calcium ion binding"/>
    <property type="evidence" value="ECO:0007669"/>
    <property type="project" value="InterPro"/>
</dbReference>
<keyword evidence="3 6" id="KW-1133">Transmembrane helix</keyword>
<feature type="compositionally biased region" description="Gly residues" evidence="5">
    <location>
        <begin position="598"/>
        <end position="607"/>
    </location>
</feature>
<dbReference type="EMBL" id="JAFJZO010000008">
    <property type="protein sequence ID" value="KAG5510826.1"/>
    <property type="molecule type" value="Genomic_DNA"/>
</dbReference>
<feature type="region of interest" description="Disordered" evidence="5">
    <location>
        <begin position="171"/>
        <end position="229"/>
    </location>
</feature>
<evidence type="ECO:0000256" key="3">
    <source>
        <dbReference type="ARBA" id="ARBA00022989"/>
    </source>
</evidence>